<evidence type="ECO:0008006" key="3">
    <source>
        <dbReference type="Google" id="ProtNLM"/>
    </source>
</evidence>
<sequence length="85" mass="9623">MRNPSVETFTLSFSLRTDAVWEHIESGEVFRALRYPDATASVTPGPVRASWDGRDDRGRPVPAGVYFVQLRSEAESTTRRLVRLK</sequence>
<proteinExistence type="predicted"/>
<gene>
    <name evidence="1" type="ORF">HKN21_01760</name>
</gene>
<dbReference type="EMBL" id="JABDJR010000060">
    <property type="protein sequence ID" value="NNF05464.1"/>
    <property type="molecule type" value="Genomic_DNA"/>
</dbReference>
<reference evidence="1 2" key="1">
    <citation type="submission" date="2020-03" db="EMBL/GenBank/DDBJ databases">
        <title>Metabolic flexibility allows generalist bacteria to become dominant in a frequently disturbed ecosystem.</title>
        <authorList>
            <person name="Chen Y.-J."/>
            <person name="Leung P.M."/>
            <person name="Bay S.K."/>
            <person name="Hugenholtz P."/>
            <person name="Kessler A.J."/>
            <person name="Shelley G."/>
            <person name="Waite D.W."/>
            <person name="Cook P.L."/>
            <person name="Greening C."/>
        </authorList>
    </citation>
    <scope>NUCLEOTIDE SEQUENCE [LARGE SCALE GENOMIC DNA]</scope>
    <source>
        <strain evidence="1">SS_bin_28</strain>
    </source>
</reference>
<organism evidence="1 2">
    <name type="scientific">Eiseniibacteriota bacterium</name>
    <dbReference type="NCBI Taxonomy" id="2212470"/>
    <lineage>
        <taxon>Bacteria</taxon>
        <taxon>Candidatus Eiseniibacteriota</taxon>
    </lineage>
</organism>
<name>A0A7Y2H0Z4_UNCEI</name>
<protein>
    <recommendedName>
        <fullName evidence="3">FlgD Ig-like domain-containing protein</fullName>
    </recommendedName>
</protein>
<accession>A0A7Y2H0Z4</accession>
<dbReference type="Proteomes" id="UP000547674">
    <property type="component" value="Unassembled WGS sequence"/>
</dbReference>
<dbReference type="Gene3D" id="2.60.40.4070">
    <property type="match status" value="1"/>
</dbReference>
<comment type="caution">
    <text evidence="1">The sequence shown here is derived from an EMBL/GenBank/DDBJ whole genome shotgun (WGS) entry which is preliminary data.</text>
</comment>
<evidence type="ECO:0000313" key="2">
    <source>
        <dbReference type="Proteomes" id="UP000547674"/>
    </source>
</evidence>
<evidence type="ECO:0000313" key="1">
    <source>
        <dbReference type="EMBL" id="NNF05464.1"/>
    </source>
</evidence>
<dbReference type="AlphaFoldDB" id="A0A7Y2H0Z4"/>